<keyword evidence="4" id="KW-1185">Reference proteome</keyword>
<dbReference type="InterPro" id="IPR050791">
    <property type="entry name" value="Aldo-Keto_reductase"/>
</dbReference>
<keyword evidence="1" id="KW-0560">Oxidoreductase</keyword>
<dbReference type="PANTHER" id="PTHR43625">
    <property type="entry name" value="AFLATOXIN B1 ALDEHYDE REDUCTASE"/>
    <property type="match status" value="1"/>
</dbReference>
<dbReference type="Pfam" id="PF00248">
    <property type="entry name" value="Aldo_ket_red"/>
    <property type="match status" value="1"/>
</dbReference>
<reference evidence="3" key="1">
    <citation type="submission" date="2021-01" db="EMBL/GenBank/DDBJ databases">
        <title>Whole genome shotgun sequence of Virgisporangium aurantiacum NBRC 16421.</title>
        <authorList>
            <person name="Komaki H."/>
            <person name="Tamura T."/>
        </authorList>
    </citation>
    <scope>NUCLEOTIDE SEQUENCE</scope>
    <source>
        <strain evidence="3">NBRC 16421</strain>
    </source>
</reference>
<dbReference type="Gene3D" id="3.20.20.100">
    <property type="entry name" value="NADP-dependent oxidoreductase domain"/>
    <property type="match status" value="1"/>
</dbReference>
<accession>A0A8J3ZAS3</accession>
<proteinExistence type="predicted"/>
<dbReference type="GO" id="GO:0016491">
    <property type="term" value="F:oxidoreductase activity"/>
    <property type="evidence" value="ECO:0007669"/>
    <property type="project" value="UniProtKB-KW"/>
</dbReference>
<dbReference type="PANTHER" id="PTHR43625:SF40">
    <property type="entry name" value="ALDO-KETO REDUCTASE YAKC [NADP(+)]"/>
    <property type="match status" value="1"/>
</dbReference>
<evidence type="ECO:0000256" key="1">
    <source>
        <dbReference type="ARBA" id="ARBA00023002"/>
    </source>
</evidence>
<dbReference type="EMBL" id="BOPG01000034">
    <property type="protein sequence ID" value="GIJ58350.1"/>
    <property type="molecule type" value="Genomic_DNA"/>
</dbReference>
<dbReference type="InterPro" id="IPR023210">
    <property type="entry name" value="NADP_OxRdtase_dom"/>
</dbReference>
<dbReference type="SUPFAM" id="SSF51430">
    <property type="entry name" value="NAD(P)-linked oxidoreductase"/>
    <property type="match status" value="1"/>
</dbReference>
<sequence>MKQRILGANGPSIGAVGLGCMSFSDVYGVADDDESIATVHRALDLGMNHLDTSDMYGAGHSEEVVGRAIKGRRDDVFLATKFLTRYGPNANRSNWMSPDSGRWQDTSPEWVPQACEASLTRLGVDVIDLYYMHRKLPEVEIEDTVGAMAKLVEAGKVRHLGLSEVSPATLRRAHAVHPIAAVQVEYSLFSRDPEDELLDTCRDLGVALVAYSPYGRGLLTGTVTRDSLREGGDFRSVAAPRYTAENIDRNLKLVDTVRAVADEVGCTPAQVALAWVLAQGDDILPIPGTRRAKYVEENTAATEVKLTARQIATLIDGIPRDAVAGDRYGEAGMRAVNL</sequence>
<dbReference type="GO" id="GO:0005737">
    <property type="term" value="C:cytoplasm"/>
    <property type="evidence" value="ECO:0007669"/>
    <property type="project" value="TreeGrafter"/>
</dbReference>
<evidence type="ECO:0000259" key="2">
    <source>
        <dbReference type="Pfam" id="PF00248"/>
    </source>
</evidence>
<comment type="caution">
    <text evidence="3">The sequence shown here is derived from an EMBL/GenBank/DDBJ whole genome shotgun (WGS) entry which is preliminary data.</text>
</comment>
<feature type="domain" description="NADP-dependent oxidoreductase" evidence="2">
    <location>
        <begin position="16"/>
        <end position="314"/>
    </location>
</feature>
<name>A0A8J3ZAS3_9ACTN</name>
<gene>
    <name evidence="3" type="ORF">Vau01_058660</name>
</gene>
<protein>
    <submittedName>
        <fullName evidence="3">Oxidoreductase</fullName>
    </submittedName>
</protein>
<evidence type="ECO:0000313" key="4">
    <source>
        <dbReference type="Proteomes" id="UP000612585"/>
    </source>
</evidence>
<evidence type="ECO:0000313" key="3">
    <source>
        <dbReference type="EMBL" id="GIJ58350.1"/>
    </source>
</evidence>
<dbReference type="AlphaFoldDB" id="A0A8J3ZAS3"/>
<dbReference type="Proteomes" id="UP000612585">
    <property type="component" value="Unassembled WGS sequence"/>
</dbReference>
<dbReference type="RefSeq" id="WP_203998935.1">
    <property type="nucleotide sequence ID" value="NZ_BOPG01000034.1"/>
</dbReference>
<dbReference type="PROSITE" id="PS51257">
    <property type="entry name" value="PROKAR_LIPOPROTEIN"/>
    <property type="match status" value="1"/>
</dbReference>
<dbReference type="InterPro" id="IPR036812">
    <property type="entry name" value="NAD(P)_OxRdtase_dom_sf"/>
</dbReference>
<organism evidence="3 4">
    <name type="scientific">Virgisporangium aurantiacum</name>
    <dbReference type="NCBI Taxonomy" id="175570"/>
    <lineage>
        <taxon>Bacteria</taxon>
        <taxon>Bacillati</taxon>
        <taxon>Actinomycetota</taxon>
        <taxon>Actinomycetes</taxon>
        <taxon>Micromonosporales</taxon>
        <taxon>Micromonosporaceae</taxon>
        <taxon>Virgisporangium</taxon>
    </lineage>
</organism>
<dbReference type="CDD" id="cd19076">
    <property type="entry name" value="AKR_AKR13A_13D"/>
    <property type="match status" value="1"/>
</dbReference>